<sequence>MERAEVLGSSHMGSPLLPAHSAREAPRPDCPPGNLANPFPVWALLALSRPRPQAGVSPEAEHPAALLRPDSRRRSRCSPAALGPRGE</sequence>
<evidence type="ECO:0000256" key="1">
    <source>
        <dbReference type="SAM" id="MobiDB-lite"/>
    </source>
</evidence>
<reference evidence="3" key="1">
    <citation type="submission" date="2012-07" db="EMBL/GenBank/DDBJ databases">
        <title>Genome of the Chinese tree shrew, a rising model animal genetically related to primates.</title>
        <authorList>
            <person name="Zhang G."/>
            <person name="Fan Y."/>
            <person name="Yao Y."/>
            <person name="Huang Z."/>
        </authorList>
    </citation>
    <scope>NUCLEOTIDE SEQUENCE [LARGE SCALE GENOMIC DNA]</scope>
</reference>
<accession>L9KYP6</accession>
<evidence type="ECO:0000313" key="2">
    <source>
        <dbReference type="EMBL" id="ELW67833.1"/>
    </source>
</evidence>
<feature type="compositionally biased region" description="Low complexity" evidence="1">
    <location>
        <begin position="77"/>
        <end position="87"/>
    </location>
</feature>
<proteinExistence type="predicted"/>
<gene>
    <name evidence="2" type="ORF">TREES_T100011833</name>
</gene>
<dbReference type="Proteomes" id="UP000011518">
    <property type="component" value="Unassembled WGS sequence"/>
</dbReference>
<feature type="region of interest" description="Disordered" evidence="1">
    <location>
        <begin position="1"/>
        <end position="34"/>
    </location>
</feature>
<dbReference type="AlphaFoldDB" id="L9KYP6"/>
<organism evidence="2 3">
    <name type="scientific">Tupaia chinensis</name>
    <name type="common">Chinese tree shrew</name>
    <name type="synonym">Tupaia belangeri chinensis</name>
    <dbReference type="NCBI Taxonomy" id="246437"/>
    <lineage>
        <taxon>Eukaryota</taxon>
        <taxon>Metazoa</taxon>
        <taxon>Chordata</taxon>
        <taxon>Craniata</taxon>
        <taxon>Vertebrata</taxon>
        <taxon>Euteleostomi</taxon>
        <taxon>Mammalia</taxon>
        <taxon>Eutheria</taxon>
        <taxon>Euarchontoglires</taxon>
        <taxon>Scandentia</taxon>
        <taxon>Tupaiidae</taxon>
        <taxon>Tupaia</taxon>
    </lineage>
</organism>
<dbReference type="InParanoid" id="L9KYP6"/>
<reference evidence="3" key="2">
    <citation type="journal article" date="2013" name="Nat. Commun.">
        <title>Genome of the Chinese tree shrew.</title>
        <authorList>
            <person name="Fan Y."/>
            <person name="Huang Z.Y."/>
            <person name="Cao C.C."/>
            <person name="Chen C.S."/>
            <person name="Chen Y.X."/>
            <person name="Fan D.D."/>
            <person name="He J."/>
            <person name="Hou H.L."/>
            <person name="Hu L."/>
            <person name="Hu X.T."/>
            <person name="Jiang X.T."/>
            <person name="Lai R."/>
            <person name="Lang Y.S."/>
            <person name="Liang B."/>
            <person name="Liao S.G."/>
            <person name="Mu D."/>
            <person name="Ma Y.Y."/>
            <person name="Niu Y.Y."/>
            <person name="Sun X.Q."/>
            <person name="Xia J.Q."/>
            <person name="Xiao J."/>
            <person name="Xiong Z.Q."/>
            <person name="Xu L."/>
            <person name="Yang L."/>
            <person name="Zhang Y."/>
            <person name="Zhao W."/>
            <person name="Zhao X.D."/>
            <person name="Zheng Y.T."/>
            <person name="Zhou J.M."/>
            <person name="Zhu Y.B."/>
            <person name="Zhang G.J."/>
            <person name="Wang J."/>
            <person name="Yao Y.G."/>
        </authorList>
    </citation>
    <scope>NUCLEOTIDE SEQUENCE [LARGE SCALE GENOMIC DNA]</scope>
</reference>
<dbReference type="EMBL" id="KB320600">
    <property type="protein sequence ID" value="ELW67833.1"/>
    <property type="molecule type" value="Genomic_DNA"/>
</dbReference>
<feature type="region of interest" description="Disordered" evidence="1">
    <location>
        <begin position="50"/>
        <end position="87"/>
    </location>
</feature>
<keyword evidence="3" id="KW-1185">Reference proteome</keyword>
<name>L9KYP6_TUPCH</name>
<evidence type="ECO:0000313" key="3">
    <source>
        <dbReference type="Proteomes" id="UP000011518"/>
    </source>
</evidence>
<protein>
    <submittedName>
        <fullName evidence="2">Uncharacterized protein</fullName>
    </submittedName>
</protein>